<dbReference type="SUPFAM" id="SSF50969">
    <property type="entry name" value="YVTN repeat-like/Quinoprotein amine dehydrogenase"/>
    <property type="match status" value="1"/>
</dbReference>
<comment type="caution">
    <text evidence="1">The sequence shown here is derived from an EMBL/GenBank/DDBJ whole genome shotgun (WGS) entry which is preliminary data.</text>
</comment>
<evidence type="ECO:0008006" key="3">
    <source>
        <dbReference type="Google" id="ProtNLM"/>
    </source>
</evidence>
<reference evidence="1 2" key="1">
    <citation type="journal article" date="2013" name="Genome Announc.">
        <title>Draft Genome Sequence of Indibacter alkaliphilus Strain LW1T, Isolated from Lonar Lake, a Haloalkaline Lake in the Buldana District of Maharashtra, India.</title>
        <authorList>
            <person name="Singh A."/>
            <person name="Kumar Jangir P."/>
            <person name="Sharma R."/>
            <person name="Singh A."/>
            <person name="Kumar Pinnaka A."/>
            <person name="Shivaji S."/>
        </authorList>
    </citation>
    <scope>NUCLEOTIDE SEQUENCE [LARGE SCALE GENOMIC DNA]</scope>
    <source>
        <strain evidence="2">CCUG 57479 / KCTC 22604 / LW1</strain>
    </source>
</reference>
<dbReference type="STRING" id="1189612.A33Q_1741"/>
<dbReference type="Pfam" id="PF13970">
    <property type="entry name" value="DUF4221"/>
    <property type="match status" value="1"/>
</dbReference>
<proteinExistence type="predicted"/>
<dbReference type="OrthoDB" id="982523at2"/>
<name>S2DDF1_INDAL</name>
<accession>S2DDF1</accession>
<sequence length="385" mass="45604">MKRKYFINIYIALFLISCDIKNKNSLEYDYLKFLYDSVGVNLDDSTSNEFMRTQYLKSGEKEFLYHYNQFKNKIEKFDLETGLLVKTIGYPNDEPYVIKLVQGISVVNEDSIFLYPSLGIRGTILINDNGELIQRYLPDKTKDLEASLVNHISFGAQRTLIFGDKIYFIHYPLFEMSNPSNINSDFKFEVIYDTKSNKVEYLDESSFPIFYHNKIWPSNHLQVSREVNCGKWIYSWNMEDSILVIDKENENSTYTNAKSKFKNKEFEPFRMMPNNDQKIQFTLTNLKYYGIYYDQYRKLYYRTVQLPGSYQKRADAKLLDASRDFSIIILDDSFNIIDEVLFKGGIYNIYRLFVGEKGVYLPLNNPNYKGQKEDILHYHIFNFSR</sequence>
<dbReference type="EMBL" id="ALWO02000029">
    <property type="protein sequence ID" value="EOZ97202.1"/>
    <property type="molecule type" value="Genomic_DNA"/>
</dbReference>
<protein>
    <recommendedName>
        <fullName evidence="3">DUF4221 domain-containing protein</fullName>
    </recommendedName>
</protein>
<evidence type="ECO:0000313" key="1">
    <source>
        <dbReference type="EMBL" id="EOZ97202.1"/>
    </source>
</evidence>
<gene>
    <name evidence="1" type="ORF">A33Q_1741</name>
</gene>
<dbReference type="RefSeq" id="WP_009035962.1">
    <property type="nucleotide sequence ID" value="NZ_ALWO02000029.1"/>
</dbReference>
<dbReference type="eggNOG" id="COG3391">
    <property type="taxonomic scope" value="Bacteria"/>
</dbReference>
<dbReference type="InterPro" id="IPR011044">
    <property type="entry name" value="Quino_amine_DH_bsu"/>
</dbReference>
<dbReference type="InterPro" id="IPR025316">
    <property type="entry name" value="DUF4221"/>
</dbReference>
<dbReference type="PROSITE" id="PS51257">
    <property type="entry name" value="PROKAR_LIPOPROTEIN"/>
    <property type="match status" value="1"/>
</dbReference>
<dbReference type="AlphaFoldDB" id="S2DDF1"/>
<dbReference type="Proteomes" id="UP000006073">
    <property type="component" value="Unassembled WGS sequence"/>
</dbReference>
<keyword evidence="2" id="KW-1185">Reference proteome</keyword>
<organism evidence="1 2">
    <name type="scientific">Indibacter alkaliphilus (strain CCUG 57479 / KCTC 22604 / LW1)</name>
    <dbReference type="NCBI Taxonomy" id="1189612"/>
    <lineage>
        <taxon>Bacteria</taxon>
        <taxon>Pseudomonadati</taxon>
        <taxon>Bacteroidota</taxon>
        <taxon>Cytophagia</taxon>
        <taxon>Cytophagales</taxon>
        <taxon>Cyclobacteriaceae</taxon>
    </lineage>
</organism>
<evidence type="ECO:0000313" key="2">
    <source>
        <dbReference type="Proteomes" id="UP000006073"/>
    </source>
</evidence>